<gene>
    <name evidence="2" type="ORF">Pa4123_51920</name>
</gene>
<dbReference type="InterPro" id="IPR001584">
    <property type="entry name" value="Integrase_cat-core"/>
</dbReference>
<reference evidence="2" key="1">
    <citation type="submission" date="2022-12" db="EMBL/GenBank/DDBJ databases">
        <title>New Phytohabitans aurantiacus sp. RD004123 nov., an actinomycete isolated from soil.</title>
        <authorList>
            <person name="Triningsih D.W."/>
            <person name="Harunari E."/>
            <person name="Igarashi Y."/>
        </authorList>
    </citation>
    <scope>NUCLEOTIDE SEQUENCE</scope>
    <source>
        <strain evidence="2">RD004123</strain>
    </source>
</reference>
<evidence type="ECO:0000259" key="1">
    <source>
        <dbReference type="PROSITE" id="PS50994"/>
    </source>
</evidence>
<dbReference type="PROSITE" id="PS50994">
    <property type="entry name" value="INTEGRASE"/>
    <property type="match status" value="1"/>
</dbReference>
<sequence length="309" mass="35501">MVLAALAKLLSRERWVVFLVTSATLLRWHRELIARRWAYPWTGRGGRGLDEGIVALVVRLARENRRWGYLRIVGECRNLGVRVSATSVRRILRRDGLGPAPRRGGPAWAQFLRTQASGLLPTDFFTVETVGLTRLYVLFVVEVQRRAVFLVGITAYPTGAWVAQQARNLVMDLEVRGHRFRYLIRDRDARFTAMFDAVFGAAGIEVVKIPPRAPRANAYAERWVRTVRTECLDWTLVWNQRRLRRVLTEYLRHYNMVWPHRSLDLRPLRLAPRLTLVEPSGRESPVQRVDVLGGLILQRHLGSGADLRA</sequence>
<keyword evidence="3" id="KW-1185">Reference proteome</keyword>
<dbReference type="InterPro" id="IPR012337">
    <property type="entry name" value="RNaseH-like_sf"/>
</dbReference>
<dbReference type="Pfam" id="PF13683">
    <property type="entry name" value="rve_3"/>
    <property type="match status" value="1"/>
</dbReference>
<dbReference type="EMBL" id="BSDI01000029">
    <property type="protein sequence ID" value="GLH99916.1"/>
    <property type="molecule type" value="Genomic_DNA"/>
</dbReference>
<organism evidence="2 3">
    <name type="scientific">Phytohabitans aurantiacus</name>
    <dbReference type="NCBI Taxonomy" id="3016789"/>
    <lineage>
        <taxon>Bacteria</taxon>
        <taxon>Bacillati</taxon>
        <taxon>Actinomycetota</taxon>
        <taxon>Actinomycetes</taxon>
        <taxon>Micromonosporales</taxon>
        <taxon>Micromonosporaceae</taxon>
    </lineage>
</organism>
<dbReference type="Gene3D" id="3.30.420.10">
    <property type="entry name" value="Ribonuclease H-like superfamily/Ribonuclease H"/>
    <property type="match status" value="1"/>
</dbReference>
<accession>A0ABQ5R160</accession>
<feature type="domain" description="Integrase catalytic" evidence="1">
    <location>
        <begin position="102"/>
        <end position="275"/>
    </location>
</feature>
<proteinExistence type="predicted"/>
<dbReference type="SUPFAM" id="SSF53098">
    <property type="entry name" value="Ribonuclease H-like"/>
    <property type="match status" value="1"/>
</dbReference>
<comment type="caution">
    <text evidence="2">The sequence shown here is derived from an EMBL/GenBank/DDBJ whole genome shotgun (WGS) entry which is preliminary data.</text>
</comment>
<evidence type="ECO:0000313" key="2">
    <source>
        <dbReference type="EMBL" id="GLH99916.1"/>
    </source>
</evidence>
<dbReference type="InterPro" id="IPR036397">
    <property type="entry name" value="RNaseH_sf"/>
</dbReference>
<evidence type="ECO:0000313" key="3">
    <source>
        <dbReference type="Proteomes" id="UP001144280"/>
    </source>
</evidence>
<protein>
    <recommendedName>
        <fullName evidence="1">Integrase catalytic domain-containing protein</fullName>
    </recommendedName>
</protein>
<dbReference type="Proteomes" id="UP001144280">
    <property type="component" value="Unassembled WGS sequence"/>
</dbReference>
<name>A0ABQ5R160_9ACTN</name>